<sequence>MGVKMMILWKGGPLLRTYCKKTDRWKYQCEDPKRKTKESAKR</sequence>
<name>A0A1R1YKD2_9FUNG</name>
<reference evidence="2" key="1">
    <citation type="submission" date="2017-01" db="EMBL/GenBank/DDBJ databases">
        <authorList>
            <person name="Wang Y."/>
            <person name="White M."/>
            <person name="Kvist S."/>
            <person name="Moncalvo J.-M."/>
        </authorList>
    </citation>
    <scope>NUCLEOTIDE SEQUENCE [LARGE SCALE GENOMIC DNA]</scope>
    <source>
        <strain evidence="2">ID-206-W2</strain>
    </source>
</reference>
<protein>
    <submittedName>
        <fullName evidence="1">Uncharacterized protein</fullName>
    </submittedName>
</protein>
<accession>A0A1R1YKD2</accession>
<gene>
    <name evidence="1" type="ORF">AYI69_g3313</name>
</gene>
<proteinExistence type="predicted"/>
<dbReference type="AlphaFoldDB" id="A0A1R1YKD2"/>
<evidence type="ECO:0000313" key="2">
    <source>
        <dbReference type="Proteomes" id="UP000187429"/>
    </source>
</evidence>
<organism evidence="1 2">
    <name type="scientific">Smittium culicis</name>
    <dbReference type="NCBI Taxonomy" id="133412"/>
    <lineage>
        <taxon>Eukaryota</taxon>
        <taxon>Fungi</taxon>
        <taxon>Fungi incertae sedis</taxon>
        <taxon>Zoopagomycota</taxon>
        <taxon>Kickxellomycotina</taxon>
        <taxon>Harpellomycetes</taxon>
        <taxon>Harpellales</taxon>
        <taxon>Legeriomycetaceae</taxon>
        <taxon>Smittium</taxon>
    </lineage>
</organism>
<dbReference type="Proteomes" id="UP000187429">
    <property type="component" value="Unassembled WGS sequence"/>
</dbReference>
<dbReference type="EMBL" id="LSSM01001099">
    <property type="protein sequence ID" value="OMJ27255.1"/>
    <property type="molecule type" value="Genomic_DNA"/>
</dbReference>
<comment type="caution">
    <text evidence="1">The sequence shown here is derived from an EMBL/GenBank/DDBJ whole genome shotgun (WGS) entry which is preliminary data.</text>
</comment>
<evidence type="ECO:0000313" key="1">
    <source>
        <dbReference type="EMBL" id="OMJ27255.1"/>
    </source>
</evidence>
<keyword evidence="2" id="KW-1185">Reference proteome</keyword>
<feature type="non-terminal residue" evidence="1">
    <location>
        <position position="42"/>
    </location>
</feature>